<evidence type="ECO:0000313" key="2">
    <source>
        <dbReference type="EMBL" id="KIJ14224.1"/>
    </source>
</evidence>
<dbReference type="HOGENOM" id="CLU_025074_0_0_1"/>
<dbReference type="SMART" id="SM00320">
    <property type="entry name" value="WD40"/>
    <property type="match status" value="2"/>
</dbReference>
<evidence type="ECO:0000256" key="1">
    <source>
        <dbReference type="SAM" id="MobiDB-lite"/>
    </source>
</evidence>
<reference evidence="2 3" key="1">
    <citation type="submission" date="2014-06" db="EMBL/GenBank/DDBJ databases">
        <authorList>
            <consortium name="DOE Joint Genome Institute"/>
            <person name="Kuo A."/>
            <person name="Kohler A."/>
            <person name="Nagy L.G."/>
            <person name="Floudas D."/>
            <person name="Copeland A."/>
            <person name="Barry K.W."/>
            <person name="Cichocki N."/>
            <person name="Veneault-Fourrey C."/>
            <person name="LaButti K."/>
            <person name="Lindquist E.A."/>
            <person name="Lipzen A."/>
            <person name="Lundell T."/>
            <person name="Morin E."/>
            <person name="Murat C."/>
            <person name="Sun H."/>
            <person name="Tunlid A."/>
            <person name="Henrissat B."/>
            <person name="Grigoriev I.V."/>
            <person name="Hibbett D.S."/>
            <person name="Martin F."/>
            <person name="Nordberg H.P."/>
            <person name="Cantor M.N."/>
            <person name="Hua S.X."/>
        </authorList>
    </citation>
    <scope>NUCLEOTIDE SEQUENCE [LARGE SCALE GENOMIC DNA]</scope>
    <source>
        <strain evidence="2 3">ATCC 200175</strain>
    </source>
</reference>
<dbReference type="SUPFAM" id="SSF50978">
    <property type="entry name" value="WD40 repeat-like"/>
    <property type="match status" value="1"/>
</dbReference>
<accession>A0A0C9SX54</accession>
<dbReference type="InterPro" id="IPR001680">
    <property type="entry name" value="WD40_rpt"/>
</dbReference>
<dbReference type="EMBL" id="KN819344">
    <property type="protein sequence ID" value="KIJ14224.1"/>
    <property type="molecule type" value="Genomic_DNA"/>
</dbReference>
<proteinExistence type="predicted"/>
<evidence type="ECO:0000313" key="3">
    <source>
        <dbReference type="Proteomes" id="UP000053647"/>
    </source>
</evidence>
<dbReference type="InterPro" id="IPR015943">
    <property type="entry name" value="WD40/YVTN_repeat-like_dom_sf"/>
</dbReference>
<dbReference type="Proteomes" id="UP000053647">
    <property type="component" value="Unassembled WGS sequence"/>
</dbReference>
<dbReference type="Gene3D" id="2.130.10.10">
    <property type="entry name" value="YVTN repeat-like/Quinoprotein amine dehydrogenase"/>
    <property type="match status" value="1"/>
</dbReference>
<organism evidence="2 3">
    <name type="scientific">Paxillus involutus ATCC 200175</name>
    <dbReference type="NCBI Taxonomy" id="664439"/>
    <lineage>
        <taxon>Eukaryota</taxon>
        <taxon>Fungi</taxon>
        <taxon>Dikarya</taxon>
        <taxon>Basidiomycota</taxon>
        <taxon>Agaricomycotina</taxon>
        <taxon>Agaricomycetes</taxon>
        <taxon>Agaricomycetidae</taxon>
        <taxon>Boletales</taxon>
        <taxon>Paxilineae</taxon>
        <taxon>Paxillaceae</taxon>
        <taxon>Paxillus</taxon>
    </lineage>
</organism>
<feature type="compositionally biased region" description="Acidic residues" evidence="1">
    <location>
        <begin position="117"/>
        <end position="130"/>
    </location>
</feature>
<sequence length="693" mass="76129">MPHPSSPDALLVQLNNLKKESAEFRAQDEETLEDLSQNGYRDMYNLLRRGCDLVRAVDAQDAPIQRIVIDAVEGLVGEVLQFATHSDPDEGLCLTGLRSFAHKSSSQSNDARIDPDFASDCEDERASDETDLVNEKRLPKGVFSHGFLAEARPLLSAMRPLGRSNIPPPSLRLPDPYDSSQKPHHSSTPLARFRNVSNLTATNSTPTAKLLYQARCEVTCRRTSSPVTLRLNQGGSCLAHLSMGGYKNRDPILTYYLLDQSMGDGDFPERRGLELPFTGGATHCAIDEERKLIFAADDSRIKSFAWGDYSDRSEAGTTFKKALPVHTLNSCDKPLKASGPIALLHDRVLRAGEGVIGVWNIDDLDQHVPGSKETIGARFDVSNTWREHGSVIEPSSGNKCHTSVTLEDGRFPIGTWHIHPSASGIMLAGFDQGYDGCYAIGLCHALDLESGKVAAKYIGHGAEVGGFSTSATEPNTFMTCCQDGYIRLFDTRQPLPVLTINESRYQSDNVSSALFIHPDGVPTIVTGARRGEEIKVWDVRARAVAYSMATGNNAVVTLAWDSTRNALYATTECTYTDRTGNPHSYRRAKIPEPQTESKPVVPASSEEAGGASIVVEDANMDDEDDAIEEESQDDYNGNGHRWPKRAEHAEDYFGHTFDAGENRIYRYAFKNEVDPDVLPGWGSSGFSWASPFY</sequence>
<gene>
    <name evidence="2" type="ORF">PAXINDRAFT_116270</name>
</gene>
<dbReference type="InterPro" id="IPR036322">
    <property type="entry name" value="WD40_repeat_dom_sf"/>
</dbReference>
<feature type="region of interest" description="Disordered" evidence="1">
    <location>
        <begin position="579"/>
        <end position="612"/>
    </location>
</feature>
<dbReference type="AlphaFoldDB" id="A0A0C9SX54"/>
<protein>
    <submittedName>
        <fullName evidence="2">Uncharacterized protein</fullName>
    </submittedName>
</protein>
<name>A0A0C9SX54_PAXIN</name>
<reference evidence="3" key="2">
    <citation type="submission" date="2015-01" db="EMBL/GenBank/DDBJ databases">
        <title>Evolutionary Origins and Diversification of the Mycorrhizal Mutualists.</title>
        <authorList>
            <consortium name="DOE Joint Genome Institute"/>
            <consortium name="Mycorrhizal Genomics Consortium"/>
            <person name="Kohler A."/>
            <person name="Kuo A."/>
            <person name="Nagy L.G."/>
            <person name="Floudas D."/>
            <person name="Copeland A."/>
            <person name="Barry K.W."/>
            <person name="Cichocki N."/>
            <person name="Veneault-Fourrey C."/>
            <person name="LaButti K."/>
            <person name="Lindquist E.A."/>
            <person name="Lipzen A."/>
            <person name="Lundell T."/>
            <person name="Morin E."/>
            <person name="Murat C."/>
            <person name="Riley R."/>
            <person name="Ohm R."/>
            <person name="Sun H."/>
            <person name="Tunlid A."/>
            <person name="Henrissat B."/>
            <person name="Grigoriev I.V."/>
            <person name="Hibbett D.S."/>
            <person name="Martin F."/>
        </authorList>
    </citation>
    <scope>NUCLEOTIDE SEQUENCE [LARGE SCALE GENOMIC DNA]</scope>
    <source>
        <strain evidence="3">ATCC 200175</strain>
    </source>
</reference>
<dbReference type="OrthoDB" id="2633835at2759"/>
<keyword evidence="3" id="KW-1185">Reference proteome</keyword>
<feature type="region of interest" description="Disordered" evidence="1">
    <location>
        <begin position="104"/>
        <end position="130"/>
    </location>
</feature>
<feature type="region of interest" description="Disordered" evidence="1">
    <location>
        <begin position="160"/>
        <end position="191"/>
    </location>
</feature>